<dbReference type="SUPFAM" id="SSF52047">
    <property type="entry name" value="RNI-like"/>
    <property type="match status" value="1"/>
</dbReference>
<dbReference type="GeneID" id="90036307"/>
<dbReference type="PROSITE" id="PS50181">
    <property type="entry name" value="FBOX"/>
    <property type="match status" value="1"/>
</dbReference>
<dbReference type="Proteomes" id="UP001498771">
    <property type="component" value="Unassembled WGS sequence"/>
</dbReference>
<evidence type="ECO:0000256" key="1">
    <source>
        <dbReference type="SAM" id="MobiDB-lite"/>
    </source>
</evidence>
<name>A0ABR1FD57_9ASCO</name>
<evidence type="ECO:0000313" key="3">
    <source>
        <dbReference type="EMBL" id="KAK7207789.1"/>
    </source>
</evidence>
<dbReference type="RefSeq" id="XP_064770822.1">
    <property type="nucleotide sequence ID" value="XM_064910795.1"/>
</dbReference>
<evidence type="ECO:0000313" key="4">
    <source>
        <dbReference type="Proteomes" id="UP001498771"/>
    </source>
</evidence>
<keyword evidence="4" id="KW-1185">Reference proteome</keyword>
<feature type="region of interest" description="Disordered" evidence="1">
    <location>
        <begin position="46"/>
        <end position="104"/>
    </location>
</feature>
<proteinExistence type="predicted"/>
<feature type="compositionally biased region" description="Basic and acidic residues" evidence="1">
    <location>
        <begin position="483"/>
        <end position="492"/>
    </location>
</feature>
<feature type="domain" description="F-box" evidence="2">
    <location>
        <begin position="143"/>
        <end position="196"/>
    </location>
</feature>
<accession>A0ABR1FD57</accession>
<reference evidence="3 4" key="1">
    <citation type="submission" date="2024-03" db="EMBL/GenBank/DDBJ databases">
        <title>Genome-scale model development and genomic sequencing of the oleaginous clade Lipomyces.</title>
        <authorList>
            <consortium name="Lawrence Berkeley National Laboratory"/>
            <person name="Czajka J.J."/>
            <person name="Han Y."/>
            <person name="Kim J."/>
            <person name="Mondo S.J."/>
            <person name="Hofstad B.A."/>
            <person name="Robles A."/>
            <person name="Haridas S."/>
            <person name="Riley R."/>
            <person name="LaButti K."/>
            <person name="Pangilinan J."/>
            <person name="Andreopoulos W."/>
            <person name="Lipzen A."/>
            <person name="Yan J."/>
            <person name="Wang M."/>
            <person name="Ng V."/>
            <person name="Grigoriev I.V."/>
            <person name="Spatafora J.W."/>
            <person name="Magnuson J.K."/>
            <person name="Baker S.E."/>
            <person name="Pomraning K.R."/>
        </authorList>
    </citation>
    <scope>NUCLEOTIDE SEQUENCE [LARGE SCALE GENOMIC DNA]</scope>
    <source>
        <strain evidence="3 4">Phaff 52-87</strain>
    </source>
</reference>
<gene>
    <name evidence="3" type="ORF">BZA70DRAFT_25593</name>
</gene>
<protein>
    <recommendedName>
        <fullName evidence="2">F-box domain-containing protein</fullName>
    </recommendedName>
</protein>
<dbReference type="InterPro" id="IPR001810">
    <property type="entry name" value="F-box_dom"/>
</dbReference>
<dbReference type="InterPro" id="IPR032675">
    <property type="entry name" value="LRR_dom_sf"/>
</dbReference>
<organism evidence="3 4">
    <name type="scientific">Myxozyma melibiosi</name>
    <dbReference type="NCBI Taxonomy" id="54550"/>
    <lineage>
        <taxon>Eukaryota</taxon>
        <taxon>Fungi</taxon>
        <taxon>Dikarya</taxon>
        <taxon>Ascomycota</taxon>
        <taxon>Saccharomycotina</taxon>
        <taxon>Lipomycetes</taxon>
        <taxon>Lipomycetales</taxon>
        <taxon>Lipomycetaceae</taxon>
        <taxon>Myxozyma</taxon>
    </lineage>
</organism>
<sequence length="577" mass="64786">MTKARVRRGPLKILIASNKIGNQVVLFTFVCTLSRRYLVQYTMPPKQKSRVATKKKPKRRRTAYKVRRIGISTQTASGDDEDDKDYKDYGASDSDGEEIRTSTRSSAAKTTIVLDDSDSDVPLSALQRKRSSAASASTVQQQPCYLLSLPNELLQKILDYVCEYQPFAFNKARFRPLALVSEQFRQIIQPKLFDTLRISQIKRLYRLAKLLQQNQAIQGYTRYIELSLQCSLAEESNMVASAIGAAIPLCKNLSTLQVEFKAPFGYQVIFPILPRNFEAPSVECLELGAEVLTSSFMHFVSGFKKIKRLHLRTLSLGQLRISDEDLTFISPSVTTLILSHCIFGPETVQLLSTCLPNITTVSLDSCKGPISDLLTAIKSQSESFVNLSACSCTETAVKRVAANRLHLPVSLWNSLQTIRLLYCRSLDNLNEIFAADESSEKLHLRDLRLLEIVEAERLDQITHESLVSVMRLGSVLNNPPSDESEHVPHSDAETPAVHRPSTRHFLATVNVGTPKLEAFYPPLTLGEDITYEKDRESTYMNFLRQRGRYAKPLLQTITDENTNGSVAHFEVGSELRT</sequence>
<dbReference type="EMBL" id="JBBJBU010000001">
    <property type="protein sequence ID" value="KAK7207789.1"/>
    <property type="molecule type" value="Genomic_DNA"/>
</dbReference>
<feature type="region of interest" description="Disordered" evidence="1">
    <location>
        <begin position="477"/>
        <end position="499"/>
    </location>
</feature>
<evidence type="ECO:0000259" key="2">
    <source>
        <dbReference type="PROSITE" id="PS50181"/>
    </source>
</evidence>
<dbReference type="Gene3D" id="3.80.10.10">
    <property type="entry name" value="Ribonuclease Inhibitor"/>
    <property type="match status" value="1"/>
</dbReference>
<comment type="caution">
    <text evidence="3">The sequence shown here is derived from an EMBL/GenBank/DDBJ whole genome shotgun (WGS) entry which is preliminary data.</text>
</comment>
<feature type="compositionally biased region" description="Basic residues" evidence="1">
    <location>
        <begin position="47"/>
        <end position="68"/>
    </location>
</feature>